<organism evidence="1">
    <name type="scientific">Brassica oleracea</name>
    <name type="common">Wild cabbage</name>
    <dbReference type="NCBI Taxonomy" id="3712"/>
    <lineage>
        <taxon>Eukaryota</taxon>
        <taxon>Viridiplantae</taxon>
        <taxon>Streptophyta</taxon>
        <taxon>Embryophyta</taxon>
        <taxon>Tracheophyta</taxon>
        <taxon>Spermatophyta</taxon>
        <taxon>Magnoliopsida</taxon>
        <taxon>eudicotyledons</taxon>
        <taxon>Gunneridae</taxon>
        <taxon>Pentapetalae</taxon>
        <taxon>rosids</taxon>
        <taxon>malvids</taxon>
        <taxon>Brassicales</taxon>
        <taxon>Brassicaceae</taxon>
        <taxon>Brassiceae</taxon>
        <taxon>Brassica</taxon>
    </lineage>
</organism>
<evidence type="ECO:0000313" key="1">
    <source>
        <dbReference type="EMBL" id="VDD35153.1"/>
    </source>
</evidence>
<dbReference type="AlphaFoldDB" id="A0A3P6DU25"/>
<accession>A0A3P6DU25</accession>
<gene>
    <name evidence="1" type="ORF">BOLC7T40713H</name>
</gene>
<dbReference type="EMBL" id="LR031876">
    <property type="protein sequence ID" value="VDD35153.1"/>
    <property type="molecule type" value="Genomic_DNA"/>
</dbReference>
<proteinExistence type="predicted"/>
<protein>
    <submittedName>
        <fullName evidence="1">Uncharacterized protein</fullName>
    </submittedName>
</protein>
<reference evidence="1" key="1">
    <citation type="submission" date="2018-11" db="EMBL/GenBank/DDBJ databases">
        <authorList>
            <consortium name="Genoscope - CEA"/>
            <person name="William W."/>
        </authorList>
    </citation>
    <scope>NUCLEOTIDE SEQUENCE</scope>
</reference>
<name>A0A3P6DU25_BRAOL</name>
<sequence length="63" mass="7191">MVSSLGTVVLSRADESDHRFANLRSIRWRLNLGVILAEGRMIVNDHNNICSCHVDMLFSEEDF</sequence>